<comment type="caution">
    <text evidence="1">The sequence shown here is derived from an EMBL/GenBank/DDBJ whole genome shotgun (WGS) entry which is preliminary data.</text>
</comment>
<dbReference type="EMBL" id="ASHM01042691">
    <property type="protein sequence ID" value="PNX82772.1"/>
    <property type="molecule type" value="Genomic_DNA"/>
</dbReference>
<accession>A0A2K3LW58</accession>
<sequence>MVVVVVRTLARNRGNTCEREEGFGDDENADQRRWRICDKMK</sequence>
<evidence type="ECO:0000313" key="2">
    <source>
        <dbReference type="Proteomes" id="UP000236291"/>
    </source>
</evidence>
<reference evidence="1 2" key="1">
    <citation type="journal article" date="2014" name="Am. J. Bot.">
        <title>Genome assembly and annotation for red clover (Trifolium pratense; Fabaceae).</title>
        <authorList>
            <person name="Istvanek J."/>
            <person name="Jaros M."/>
            <person name="Krenek A."/>
            <person name="Repkova J."/>
        </authorList>
    </citation>
    <scope>NUCLEOTIDE SEQUENCE [LARGE SCALE GENOMIC DNA]</scope>
    <source>
        <strain evidence="2">cv. Tatra</strain>
        <tissue evidence="1">Young leaves</tissue>
    </source>
</reference>
<proteinExistence type="predicted"/>
<gene>
    <name evidence="1" type="ORF">L195_g038807</name>
</gene>
<dbReference type="Proteomes" id="UP000236291">
    <property type="component" value="Unassembled WGS sequence"/>
</dbReference>
<reference evidence="1 2" key="2">
    <citation type="journal article" date="2017" name="Front. Plant Sci.">
        <title>Gene Classification and Mining of Molecular Markers Useful in Red Clover (Trifolium pratense) Breeding.</title>
        <authorList>
            <person name="Istvanek J."/>
            <person name="Dluhosova J."/>
            <person name="Dluhos P."/>
            <person name="Patkova L."/>
            <person name="Nedelnik J."/>
            <person name="Repkova J."/>
        </authorList>
    </citation>
    <scope>NUCLEOTIDE SEQUENCE [LARGE SCALE GENOMIC DNA]</scope>
    <source>
        <strain evidence="2">cv. Tatra</strain>
        <tissue evidence="1">Young leaves</tissue>
    </source>
</reference>
<name>A0A2K3LW58_TRIPR</name>
<evidence type="ECO:0000313" key="1">
    <source>
        <dbReference type="EMBL" id="PNX82772.1"/>
    </source>
</evidence>
<protein>
    <submittedName>
        <fullName evidence="1">Uncharacterized protein</fullName>
    </submittedName>
</protein>
<feature type="non-terminal residue" evidence="1">
    <location>
        <position position="41"/>
    </location>
</feature>
<organism evidence="1 2">
    <name type="scientific">Trifolium pratense</name>
    <name type="common">Red clover</name>
    <dbReference type="NCBI Taxonomy" id="57577"/>
    <lineage>
        <taxon>Eukaryota</taxon>
        <taxon>Viridiplantae</taxon>
        <taxon>Streptophyta</taxon>
        <taxon>Embryophyta</taxon>
        <taxon>Tracheophyta</taxon>
        <taxon>Spermatophyta</taxon>
        <taxon>Magnoliopsida</taxon>
        <taxon>eudicotyledons</taxon>
        <taxon>Gunneridae</taxon>
        <taxon>Pentapetalae</taxon>
        <taxon>rosids</taxon>
        <taxon>fabids</taxon>
        <taxon>Fabales</taxon>
        <taxon>Fabaceae</taxon>
        <taxon>Papilionoideae</taxon>
        <taxon>50 kb inversion clade</taxon>
        <taxon>NPAAA clade</taxon>
        <taxon>Hologalegina</taxon>
        <taxon>IRL clade</taxon>
        <taxon>Trifolieae</taxon>
        <taxon>Trifolium</taxon>
    </lineage>
</organism>
<dbReference type="AlphaFoldDB" id="A0A2K3LW58"/>